<evidence type="ECO:0000313" key="4">
    <source>
        <dbReference type="Proteomes" id="UP000501168"/>
    </source>
</evidence>
<evidence type="ECO:0000256" key="1">
    <source>
        <dbReference type="HAMAP-Rule" id="MF_00612"/>
    </source>
</evidence>
<evidence type="ECO:0000313" key="3">
    <source>
        <dbReference type="EMBL" id="QIQ21883.1"/>
    </source>
</evidence>
<dbReference type="HAMAP" id="MF_00612">
    <property type="entry name" value="UPF0225"/>
    <property type="match status" value="1"/>
</dbReference>
<keyword evidence="4" id="KW-1185">Reference proteome</keyword>
<feature type="domain" description="YchJ-like middle NTF2-like" evidence="2">
    <location>
        <begin position="34"/>
        <end position="130"/>
    </location>
</feature>
<name>A0A6G9ICD5_9GAMM</name>
<sequence>MVKIKAEQQCPCNINKLYRQCCEPYHLEQKIPATAELLMRSRYSAYARQKWDYIQQTWHSSTRPSADSFDDVTTKWIELIIKNTSTSKNNPDEAFVEFIAKYKTANGKAEKMQEVSRFVKEDGHWYYIDGVVS</sequence>
<dbReference type="Pfam" id="PF17775">
    <property type="entry name" value="YchJ_M-like"/>
    <property type="match status" value="1"/>
</dbReference>
<dbReference type="PANTHER" id="PTHR33747:SF1">
    <property type="entry name" value="ADENYLATE CYCLASE-ASSOCIATED CAP C-TERMINAL DOMAIN-CONTAINING PROTEIN"/>
    <property type="match status" value="1"/>
</dbReference>
<dbReference type="SUPFAM" id="SSF54427">
    <property type="entry name" value="NTF2-like"/>
    <property type="match status" value="1"/>
</dbReference>
<organism evidence="3 4">
    <name type="scientific">Zophobihabitans entericus</name>
    <dbReference type="NCBI Taxonomy" id="1635327"/>
    <lineage>
        <taxon>Bacteria</taxon>
        <taxon>Pseudomonadati</taxon>
        <taxon>Pseudomonadota</taxon>
        <taxon>Gammaproteobacteria</taxon>
        <taxon>Orbales</taxon>
        <taxon>Orbaceae</taxon>
        <taxon>Zophobihabitans</taxon>
    </lineage>
</organism>
<gene>
    <name evidence="3" type="ORF">IPMB12_09440</name>
</gene>
<dbReference type="KEGG" id="orb:IPMB12_09440"/>
<dbReference type="FunCoup" id="A0A6G9ICD5">
    <property type="interactions" value="24"/>
</dbReference>
<dbReference type="Proteomes" id="UP000501168">
    <property type="component" value="Chromosome"/>
</dbReference>
<dbReference type="PANTHER" id="PTHR33747">
    <property type="entry name" value="UPF0225 PROTEIN SCO1677"/>
    <property type="match status" value="1"/>
</dbReference>
<dbReference type="InterPro" id="IPR032710">
    <property type="entry name" value="NTF2-like_dom_sf"/>
</dbReference>
<dbReference type="RefSeq" id="WP_166917107.1">
    <property type="nucleotide sequence ID" value="NZ_CP050253.1"/>
</dbReference>
<proteinExistence type="inferred from homology"/>
<reference evidence="3 4" key="1">
    <citation type="submission" date="2020-03" db="EMBL/GenBank/DDBJ databases">
        <title>Complete genome sequence of Orbus sp. IPMB12 (BCRC 80908).</title>
        <authorList>
            <person name="Lo W.-S."/>
            <person name="Chang T.-H."/>
            <person name="Kuo C.-H."/>
        </authorList>
    </citation>
    <scope>NUCLEOTIDE SEQUENCE [LARGE SCALE GENOMIC DNA]</scope>
    <source>
        <strain evidence="3 4">IPMB12</strain>
    </source>
</reference>
<accession>A0A6G9ICD5</accession>
<comment type="similarity">
    <text evidence="1">Belongs to the UPF0225 family.</text>
</comment>
<dbReference type="InterPro" id="IPR023006">
    <property type="entry name" value="YchJ-like"/>
</dbReference>
<protein>
    <recommendedName>
        <fullName evidence="1">UPF0225 protein IPMB12_09440</fullName>
    </recommendedName>
</protein>
<dbReference type="AlphaFoldDB" id="A0A6G9ICD5"/>
<dbReference type="InParanoid" id="A0A6G9ICD5"/>
<evidence type="ECO:0000259" key="2">
    <source>
        <dbReference type="Pfam" id="PF17775"/>
    </source>
</evidence>
<dbReference type="Gene3D" id="3.10.450.50">
    <property type="match status" value="1"/>
</dbReference>
<dbReference type="EMBL" id="CP050253">
    <property type="protein sequence ID" value="QIQ21883.1"/>
    <property type="molecule type" value="Genomic_DNA"/>
</dbReference>
<dbReference type="InterPro" id="IPR048469">
    <property type="entry name" value="YchJ-like_M"/>
</dbReference>